<accession>A0A433PUV5</accession>
<evidence type="ECO:0000313" key="1">
    <source>
        <dbReference type="EMBL" id="RUS21320.1"/>
    </source>
</evidence>
<comment type="caution">
    <text evidence="1">The sequence shown here is derived from an EMBL/GenBank/DDBJ whole genome shotgun (WGS) entry which is preliminary data.</text>
</comment>
<protein>
    <submittedName>
        <fullName evidence="1">Uncharacterized protein</fullName>
    </submittedName>
</protein>
<evidence type="ECO:0000313" key="2">
    <source>
        <dbReference type="Proteomes" id="UP000274822"/>
    </source>
</evidence>
<gene>
    <name evidence="1" type="ORF">BC938DRAFT_475432</name>
</gene>
<name>A0A433PUV5_9FUNG</name>
<proteinExistence type="predicted"/>
<organism evidence="1 2">
    <name type="scientific">Jimgerdemannia flammicorona</name>
    <dbReference type="NCBI Taxonomy" id="994334"/>
    <lineage>
        <taxon>Eukaryota</taxon>
        <taxon>Fungi</taxon>
        <taxon>Fungi incertae sedis</taxon>
        <taxon>Mucoromycota</taxon>
        <taxon>Mucoromycotina</taxon>
        <taxon>Endogonomycetes</taxon>
        <taxon>Endogonales</taxon>
        <taxon>Endogonaceae</taxon>
        <taxon>Jimgerdemannia</taxon>
    </lineage>
</organism>
<dbReference type="AlphaFoldDB" id="A0A433PUV5"/>
<keyword evidence="2" id="KW-1185">Reference proteome</keyword>
<dbReference type="Proteomes" id="UP000274822">
    <property type="component" value="Unassembled WGS sequence"/>
</dbReference>
<dbReference type="EMBL" id="RBNJ01020632">
    <property type="protein sequence ID" value="RUS21320.1"/>
    <property type="molecule type" value="Genomic_DNA"/>
</dbReference>
<reference evidence="1 2" key="1">
    <citation type="journal article" date="2018" name="New Phytol.">
        <title>Phylogenomics of Endogonaceae and evolution of mycorrhizas within Mucoromycota.</title>
        <authorList>
            <person name="Chang Y."/>
            <person name="Desiro A."/>
            <person name="Na H."/>
            <person name="Sandor L."/>
            <person name="Lipzen A."/>
            <person name="Clum A."/>
            <person name="Barry K."/>
            <person name="Grigoriev I.V."/>
            <person name="Martin F.M."/>
            <person name="Stajich J.E."/>
            <person name="Smith M.E."/>
            <person name="Bonito G."/>
            <person name="Spatafora J.W."/>
        </authorList>
    </citation>
    <scope>NUCLEOTIDE SEQUENCE [LARGE SCALE GENOMIC DNA]</scope>
    <source>
        <strain evidence="1 2">AD002</strain>
    </source>
</reference>
<sequence length="76" mass="8003">MYVLGTGRNTTAFSCDQSPTGQFLSVWVRCVGGAQTGCRRAVAAAEYWVLVCELLGAGAEESGYSIVCGQPCQCDC</sequence>